<dbReference type="OrthoDB" id="9808930at2"/>
<evidence type="ECO:0000256" key="6">
    <source>
        <dbReference type="SAM" id="Phobius"/>
    </source>
</evidence>
<dbReference type="RefSeq" id="WP_109762059.1">
    <property type="nucleotide sequence ID" value="NZ_QGGU01000002.1"/>
</dbReference>
<keyword evidence="4 6" id="KW-0472">Membrane</keyword>
<evidence type="ECO:0000256" key="1">
    <source>
        <dbReference type="ARBA" id="ARBA00004141"/>
    </source>
</evidence>
<proteinExistence type="predicted"/>
<evidence type="ECO:0000313" key="7">
    <source>
        <dbReference type="EMBL" id="PWK53939.1"/>
    </source>
</evidence>
<feature type="region of interest" description="Disordered" evidence="5">
    <location>
        <begin position="1"/>
        <end position="32"/>
    </location>
</feature>
<sequence>MDPNQSNQNEPQSNHQSGADDTHATPAGSSSELSYDDKQMAMFCHFLAFAGIIVPFGAIIGPLVLWLVFIIVAGIKANEGEYYRYPFSLRLID</sequence>
<organism evidence="7 8">
    <name type="scientific">Pleionea mediterranea</name>
    <dbReference type="NCBI Taxonomy" id="523701"/>
    <lineage>
        <taxon>Bacteria</taxon>
        <taxon>Pseudomonadati</taxon>
        <taxon>Pseudomonadota</taxon>
        <taxon>Gammaproteobacteria</taxon>
        <taxon>Oceanospirillales</taxon>
        <taxon>Pleioneaceae</taxon>
        <taxon>Pleionea</taxon>
    </lineage>
</organism>
<comment type="caution">
    <text evidence="7">The sequence shown here is derived from an EMBL/GenBank/DDBJ whole genome shotgun (WGS) entry which is preliminary data.</text>
</comment>
<dbReference type="Proteomes" id="UP000245790">
    <property type="component" value="Unassembled WGS sequence"/>
</dbReference>
<comment type="subcellular location">
    <subcellularLocation>
        <location evidence="1">Membrane</location>
        <topology evidence="1">Multi-pass membrane protein</topology>
    </subcellularLocation>
</comment>
<evidence type="ECO:0000313" key="8">
    <source>
        <dbReference type="Proteomes" id="UP000245790"/>
    </source>
</evidence>
<keyword evidence="8" id="KW-1185">Reference proteome</keyword>
<evidence type="ECO:0000256" key="5">
    <source>
        <dbReference type="SAM" id="MobiDB-lite"/>
    </source>
</evidence>
<evidence type="ECO:0000256" key="4">
    <source>
        <dbReference type="ARBA" id="ARBA00023136"/>
    </source>
</evidence>
<gene>
    <name evidence="7" type="ORF">C8D97_102331</name>
</gene>
<feature type="transmembrane region" description="Helical" evidence="6">
    <location>
        <begin position="46"/>
        <end position="75"/>
    </location>
</feature>
<dbReference type="InterPro" id="IPR019109">
    <property type="entry name" value="MamF_MmsF"/>
</dbReference>
<name>A0A316FZF0_9GAMM</name>
<evidence type="ECO:0000256" key="3">
    <source>
        <dbReference type="ARBA" id="ARBA00022989"/>
    </source>
</evidence>
<accession>A0A316FZF0</accession>
<dbReference type="EMBL" id="QGGU01000002">
    <property type="protein sequence ID" value="PWK53939.1"/>
    <property type="molecule type" value="Genomic_DNA"/>
</dbReference>
<feature type="compositionally biased region" description="Low complexity" evidence="5">
    <location>
        <begin position="1"/>
        <end position="17"/>
    </location>
</feature>
<dbReference type="AlphaFoldDB" id="A0A316FZF0"/>
<dbReference type="Pfam" id="PF09685">
    <property type="entry name" value="MamF_MmsF"/>
    <property type="match status" value="1"/>
</dbReference>
<keyword evidence="3 6" id="KW-1133">Transmembrane helix</keyword>
<protein>
    <submittedName>
        <fullName evidence="7">Uncharacterized protein DUF4870</fullName>
    </submittedName>
</protein>
<evidence type="ECO:0000256" key="2">
    <source>
        <dbReference type="ARBA" id="ARBA00022692"/>
    </source>
</evidence>
<reference evidence="7 8" key="1">
    <citation type="submission" date="2018-05" db="EMBL/GenBank/DDBJ databases">
        <title>Genomic Encyclopedia of Type Strains, Phase IV (KMG-IV): sequencing the most valuable type-strain genomes for metagenomic binning, comparative biology and taxonomic classification.</title>
        <authorList>
            <person name="Goeker M."/>
        </authorList>
    </citation>
    <scope>NUCLEOTIDE SEQUENCE [LARGE SCALE GENOMIC DNA]</scope>
    <source>
        <strain evidence="7 8">DSM 25350</strain>
    </source>
</reference>
<keyword evidence="2 6" id="KW-0812">Transmembrane</keyword>